<name>A0A1C4FY05_BACTU</name>
<dbReference type="EMBL" id="FMBI01000039">
    <property type="protein sequence ID" value="SCC60764.1"/>
    <property type="molecule type" value="Genomic_DNA"/>
</dbReference>
<dbReference type="GeneID" id="83637491"/>
<sequence>MSGITNLECPQCGNKLWKYDHGETINLECDLLECDYELEIDLEEVISIYARD</sequence>
<dbReference type="AlphaFoldDB" id="A0A1C4FY05"/>
<reference evidence="1 2" key="1">
    <citation type="submission" date="2016-08" db="EMBL/GenBank/DDBJ databases">
        <authorList>
            <person name="Seilhamer J.J."/>
        </authorList>
    </citation>
    <scope>NUCLEOTIDE SEQUENCE [LARGE SCALE GENOMIC DNA]</scope>
    <source>
        <strain evidence="1 2">IEBC_T61001</strain>
    </source>
</reference>
<evidence type="ECO:0000313" key="2">
    <source>
        <dbReference type="Proteomes" id="UP000195991"/>
    </source>
</evidence>
<dbReference type="Proteomes" id="UP000195991">
    <property type="component" value="Unassembled WGS sequence"/>
</dbReference>
<evidence type="ECO:0000313" key="1">
    <source>
        <dbReference type="EMBL" id="SCC60764.1"/>
    </source>
</evidence>
<organism evidence="1 2">
    <name type="scientific">Bacillus thuringiensis</name>
    <dbReference type="NCBI Taxonomy" id="1428"/>
    <lineage>
        <taxon>Bacteria</taxon>
        <taxon>Bacillati</taxon>
        <taxon>Bacillota</taxon>
        <taxon>Bacilli</taxon>
        <taxon>Bacillales</taxon>
        <taxon>Bacillaceae</taxon>
        <taxon>Bacillus</taxon>
        <taxon>Bacillus cereus group</taxon>
    </lineage>
</organism>
<accession>A0A1C4FY05</accession>
<protein>
    <submittedName>
        <fullName evidence="1">Uncharacterized protein</fullName>
    </submittedName>
</protein>
<dbReference type="RefSeq" id="WP_002084049.1">
    <property type="nucleotide sequence ID" value="NZ_FMBI01000039.1"/>
</dbReference>
<gene>
    <name evidence="1" type="ORF">BTT61001_04934</name>
</gene>
<proteinExistence type="predicted"/>